<dbReference type="Gene3D" id="3.60.40.10">
    <property type="entry name" value="PPM-type phosphatase domain"/>
    <property type="match status" value="1"/>
</dbReference>
<dbReference type="Proteomes" id="UP000485058">
    <property type="component" value="Unassembled WGS sequence"/>
</dbReference>
<dbReference type="Pfam" id="PF00481">
    <property type="entry name" value="PP2C"/>
    <property type="match status" value="1"/>
</dbReference>
<comment type="caution">
    <text evidence="2">The sequence shown here is derived from an EMBL/GenBank/DDBJ whole genome shotgun (WGS) entry which is preliminary data.</text>
</comment>
<name>A0A699Z0T9_HAELA</name>
<organism evidence="2 3">
    <name type="scientific">Haematococcus lacustris</name>
    <name type="common">Green alga</name>
    <name type="synonym">Haematococcus pluvialis</name>
    <dbReference type="NCBI Taxonomy" id="44745"/>
    <lineage>
        <taxon>Eukaryota</taxon>
        <taxon>Viridiplantae</taxon>
        <taxon>Chlorophyta</taxon>
        <taxon>core chlorophytes</taxon>
        <taxon>Chlorophyceae</taxon>
        <taxon>CS clade</taxon>
        <taxon>Chlamydomonadales</taxon>
        <taxon>Haematococcaceae</taxon>
        <taxon>Haematococcus</taxon>
    </lineage>
</organism>
<feature type="domain" description="PPM-type phosphatase" evidence="1">
    <location>
        <begin position="1"/>
        <end position="106"/>
    </location>
</feature>
<dbReference type="CDD" id="cd00143">
    <property type="entry name" value="PP2Cc"/>
    <property type="match status" value="1"/>
</dbReference>
<sequence>MNGAAIALTDDHKPERPDERARIRAAGGQVFWHGGHRVMGVLSMSRALGDSLLKPFGVIATPEICDAARHPDDLFLLLATDGLWAALDNDAAVKLARRCKQAAATT</sequence>
<proteinExistence type="predicted"/>
<protein>
    <submittedName>
        <fullName evidence="2">Protein phosphatase 2C catalytic subunit</fullName>
    </submittedName>
</protein>
<dbReference type="InterPro" id="IPR015655">
    <property type="entry name" value="PP2C"/>
</dbReference>
<evidence type="ECO:0000259" key="1">
    <source>
        <dbReference type="PROSITE" id="PS51746"/>
    </source>
</evidence>
<accession>A0A699Z0T9</accession>
<dbReference type="InterPro" id="IPR036457">
    <property type="entry name" value="PPM-type-like_dom_sf"/>
</dbReference>
<dbReference type="AlphaFoldDB" id="A0A699Z0T9"/>
<keyword evidence="3" id="KW-1185">Reference proteome</keyword>
<dbReference type="PANTHER" id="PTHR47992">
    <property type="entry name" value="PROTEIN PHOSPHATASE"/>
    <property type="match status" value="1"/>
</dbReference>
<dbReference type="SUPFAM" id="SSF81606">
    <property type="entry name" value="PP2C-like"/>
    <property type="match status" value="1"/>
</dbReference>
<feature type="non-terminal residue" evidence="2">
    <location>
        <position position="1"/>
    </location>
</feature>
<dbReference type="PROSITE" id="PS51746">
    <property type="entry name" value="PPM_2"/>
    <property type="match status" value="1"/>
</dbReference>
<evidence type="ECO:0000313" key="2">
    <source>
        <dbReference type="EMBL" id="GFH16127.1"/>
    </source>
</evidence>
<reference evidence="2 3" key="1">
    <citation type="submission" date="2020-02" db="EMBL/GenBank/DDBJ databases">
        <title>Draft genome sequence of Haematococcus lacustris strain NIES-144.</title>
        <authorList>
            <person name="Morimoto D."/>
            <person name="Nakagawa S."/>
            <person name="Yoshida T."/>
            <person name="Sawayama S."/>
        </authorList>
    </citation>
    <scope>NUCLEOTIDE SEQUENCE [LARGE SCALE GENOMIC DNA]</scope>
    <source>
        <strain evidence="2 3">NIES-144</strain>
    </source>
</reference>
<dbReference type="InterPro" id="IPR001932">
    <property type="entry name" value="PPM-type_phosphatase-like_dom"/>
</dbReference>
<evidence type="ECO:0000313" key="3">
    <source>
        <dbReference type="Proteomes" id="UP000485058"/>
    </source>
</evidence>
<dbReference type="EMBL" id="BLLF01000950">
    <property type="protein sequence ID" value="GFH16127.1"/>
    <property type="molecule type" value="Genomic_DNA"/>
</dbReference>
<dbReference type="GO" id="GO:0004722">
    <property type="term" value="F:protein serine/threonine phosphatase activity"/>
    <property type="evidence" value="ECO:0007669"/>
    <property type="project" value="InterPro"/>
</dbReference>
<gene>
    <name evidence="2" type="ORF">HaLaN_12491</name>
</gene>